<keyword evidence="3 6" id="KW-0547">Nucleotide-binding</keyword>
<evidence type="ECO:0000256" key="4">
    <source>
        <dbReference type="ARBA" id="ARBA00022840"/>
    </source>
</evidence>
<dbReference type="GO" id="GO:0009432">
    <property type="term" value="P:SOS response"/>
    <property type="evidence" value="ECO:0007669"/>
    <property type="project" value="UniProtKB-UniRule"/>
</dbReference>
<dbReference type="InterPro" id="IPR042174">
    <property type="entry name" value="RecF_2"/>
</dbReference>
<comment type="subcellular location">
    <subcellularLocation>
        <location evidence="6">Cytoplasm</location>
    </subcellularLocation>
</comment>
<dbReference type="NCBIfam" id="TIGR00611">
    <property type="entry name" value="recf"/>
    <property type="match status" value="1"/>
</dbReference>
<dbReference type="Pfam" id="PF02463">
    <property type="entry name" value="SMC_N"/>
    <property type="match status" value="1"/>
</dbReference>
<feature type="domain" description="RecF/RecN/SMC N-terminal" evidence="7">
    <location>
        <begin position="3"/>
        <end position="346"/>
    </location>
</feature>
<accession>A0A538T6J6</accession>
<comment type="caution">
    <text evidence="8">The sequence shown here is derived from an EMBL/GenBank/DDBJ whole genome shotgun (WGS) entry which is preliminary data.</text>
</comment>
<dbReference type="GO" id="GO:0005524">
    <property type="term" value="F:ATP binding"/>
    <property type="evidence" value="ECO:0007669"/>
    <property type="project" value="UniProtKB-UniRule"/>
</dbReference>
<evidence type="ECO:0000259" key="7">
    <source>
        <dbReference type="Pfam" id="PF02463"/>
    </source>
</evidence>
<organism evidence="8 9">
    <name type="scientific">Eiseniibacteriota bacterium</name>
    <dbReference type="NCBI Taxonomy" id="2212470"/>
    <lineage>
        <taxon>Bacteria</taxon>
        <taxon>Candidatus Eiseniibacteriota</taxon>
    </lineage>
</organism>
<dbReference type="InterPro" id="IPR003395">
    <property type="entry name" value="RecF/RecN/SMC_N"/>
</dbReference>
<keyword evidence="4 6" id="KW-0067">ATP-binding</keyword>
<sequence>MRLQSIELREFRNHREARFDLCGDSALVTGENASGKTNLIEAVVLLSIGRSFRGARDPAMARRGADLFEVRGRVESRLGVTSEIVTRGGTGPKEVFVDGSPLDRITDLLGRFCTVHFSVEDVAVLNGGPASRRRFLDVALCQLESAYVGALREYTAALKQRNRLLLADRHGPSADPGEWSAWEEILARAGVALDRRRRTLCAEMDRNLRELSKQVDKALDPTLEYRDGFADSGASEEEEVTSRFEDLERARSRDRRMGWTMHGPHRARLSCGIGGEELAEGASRGYSRLYSILLRLALARVFEERQNDPPVVLLDDPESELDPRWIGRVLKLVPESSQVLVTACRELSETPARFRRLPIDLAALAWSAP</sequence>
<dbReference type="InterPro" id="IPR027417">
    <property type="entry name" value="P-loop_NTPase"/>
</dbReference>
<dbReference type="Gene3D" id="1.20.1050.90">
    <property type="entry name" value="RecF/RecN/SMC, N-terminal domain"/>
    <property type="match status" value="1"/>
</dbReference>
<dbReference type="GO" id="GO:0003697">
    <property type="term" value="F:single-stranded DNA binding"/>
    <property type="evidence" value="ECO:0007669"/>
    <property type="project" value="UniProtKB-UniRule"/>
</dbReference>
<keyword evidence="2 6" id="KW-0235">DNA replication</keyword>
<comment type="function">
    <text evidence="6">The RecF protein is involved in DNA metabolism; it is required for DNA replication and normal SOS inducibility. RecF binds preferentially to single-stranded, linear DNA. It also seems to bind ATP.</text>
</comment>
<feature type="binding site" evidence="6">
    <location>
        <begin position="30"/>
        <end position="37"/>
    </location>
    <ligand>
        <name>ATP</name>
        <dbReference type="ChEBI" id="CHEBI:30616"/>
    </ligand>
</feature>
<gene>
    <name evidence="6 8" type="primary">recF</name>
    <name evidence="8" type="ORF">E6K76_05275</name>
</gene>
<evidence type="ECO:0000256" key="1">
    <source>
        <dbReference type="ARBA" id="ARBA00022490"/>
    </source>
</evidence>
<evidence type="ECO:0000313" key="8">
    <source>
        <dbReference type="EMBL" id="TMQ59259.1"/>
    </source>
</evidence>
<keyword evidence="5 6" id="KW-0238">DNA-binding</keyword>
<dbReference type="Gene3D" id="3.40.50.300">
    <property type="entry name" value="P-loop containing nucleotide triphosphate hydrolases"/>
    <property type="match status" value="1"/>
</dbReference>
<dbReference type="HAMAP" id="MF_00365">
    <property type="entry name" value="RecF"/>
    <property type="match status" value="1"/>
</dbReference>
<dbReference type="Proteomes" id="UP000316852">
    <property type="component" value="Unassembled WGS sequence"/>
</dbReference>
<name>A0A538T6J6_UNCEI</name>
<keyword evidence="6" id="KW-0742">SOS response</keyword>
<dbReference type="GO" id="GO:0006302">
    <property type="term" value="P:double-strand break repair"/>
    <property type="evidence" value="ECO:0007669"/>
    <property type="project" value="TreeGrafter"/>
</dbReference>
<evidence type="ECO:0000313" key="9">
    <source>
        <dbReference type="Proteomes" id="UP000316852"/>
    </source>
</evidence>
<evidence type="ECO:0000256" key="6">
    <source>
        <dbReference type="HAMAP-Rule" id="MF_00365"/>
    </source>
</evidence>
<dbReference type="GO" id="GO:0000731">
    <property type="term" value="P:DNA synthesis involved in DNA repair"/>
    <property type="evidence" value="ECO:0007669"/>
    <property type="project" value="TreeGrafter"/>
</dbReference>
<evidence type="ECO:0000256" key="2">
    <source>
        <dbReference type="ARBA" id="ARBA00022705"/>
    </source>
</evidence>
<comment type="similarity">
    <text evidence="6">Belongs to the RecF family.</text>
</comment>
<dbReference type="PANTHER" id="PTHR32182">
    <property type="entry name" value="DNA REPLICATION AND REPAIR PROTEIN RECF"/>
    <property type="match status" value="1"/>
</dbReference>
<keyword evidence="1 6" id="KW-0963">Cytoplasm</keyword>
<evidence type="ECO:0000256" key="5">
    <source>
        <dbReference type="ARBA" id="ARBA00023125"/>
    </source>
</evidence>
<dbReference type="AlphaFoldDB" id="A0A538T6J6"/>
<dbReference type="EMBL" id="VBOW01000023">
    <property type="protein sequence ID" value="TMQ59259.1"/>
    <property type="molecule type" value="Genomic_DNA"/>
</dbReference>
<dbReference type="GO" id="GO:0006260">
    <property type="term" value="P:DNA replication"/>
    <property type="evidence" value="ECO:0007669"/>
    <property type="project" value="UniProtKB-UniRule"/>
</dbReference>
<protein>
    <recommendedName>
        <fullName evidence="6">DNA replication and repair protein RecF</fullName>
    </recommendedName>
</protein>
<keyword evidence="6" id="KW-0234">DNA repair</keyword>
<dbReference type="InterPro" id="IPR001238">
    <property type="entry name" value="DNA-binding_RecF"/>
</dbReference>
<dbReference type="GO" id="GO:0005737">
    <property type="term" value="C:cytoplasm"/>
    <property type="evidence" value="ECO:0007669"/>
    <property type="project" value="UniProtKB-SubCell"/>
</dbReference>
<evidence type="ECO:0000256" key="3">
    <source>
        <dbReference type="ARBA" id="ARBA00022741"/>
    </source>
</evidence>
<keyword evidence="6" id="KW-0227">DNA damage</keyword>
<dbReference type="SUPFAM" id="SSF52540">
    <property type="entry name" value="P-loop containing nucleoside triphosphate hydrolases"/>
    <property type="match status" value="1"/>
</dbReference>
<dbReference type="PANTHER" id="PTHR32182:SF0">
    <property type="entry name" value="DNA REPLICATION AND REPAIR PROTEIN RECF"/>
    <property type="match status" value="1"/>
</dbReference>
<proteinExistence type="inferred from homology"/>
<reference evidence="8 9" key="1">
    <citation type="journal article" date="2019" name="Nat. Microbiol.">
        <title>Mediterranean grassland soil C-N compound turnover is dependent on rainfall and depth, and is mediated by genomically divergent microorganisms.</title>
        <authorList>
            <person name="Diamond S."/>
            <person name="Andeer P.F."/>
            <person name="Li Z."/>
            <person name="Crits-Christoph A."/>
            <person name="Burstein D."/>
            <person name="Anantharaman K."/>
            <person name="Lane K.R."/>
            <person name="Thomas B.C."/>
            <person name="Pan C."/>
            <person name="Northen T.R."/>
            <person name="Banfield J.F."/>
        </authorList>
    </citation>
    <scope>NUCLEOTIDE SEQUENCE [LARGE SCALE GENOMIC DNA]</scope>
    <source>
        <strain evidence="8">WS_6</strain>
    </source>
</reference>